<dbReference type="Pfam" id="PF23865">
    <property type="entry name" value="DUF7223"/>
    <property type="match status" value="1"/>
</dbReference>
<dbReference type="Pfam" id="PF22974">
    <property type="entry name" value="DUF7029"/>
    <property type="match status" value="1"/>
</dbReference>
<sequence length="531" mass="58061">MANLTLRAPRNEELILPIENFAKELKNIRCGKPGEGMTLTFQDQASYNYAEKQWKWVDDEDVNHFILVTEPDQCYQGDDRSPYLVKTIQFNKSKLTACLKAEEVEWKDVAQNFHLSTSHEYVDPNTANITHPHLVKKDEDAKFDLTMNYDQPIFSYKKESDETYGLNLNAHAKISTGGSMVADFEIDTFWGFPTDVSMRVYPQGVYGQIMLNLDADGTLGKPLDWSMKPEIEIPVGALHIKGLLDLGPYITMGVHFGSSALQGTASWSAGAKASLKDSAEVKVVLLGDGDNSIKDWDPVFEKVDPTFSAQIGGNAKAWGELGVQFQAEVLGGVWGYQASVDARLPYFEAKLAAQVNSEGVCGTQKTLGVEVDADVGINVNLNMGKIDKSPDFQKDLFNTQWPLFTTCMGFGPDVQTPTPVPEPTSIDQPEPIPTETPIATEIPTANETPIVTETPVTTDIPVTTDTRKLSTPSTELPTMVITTSLPLATGTGVVGTGVIGTGTISGGYPVAANRTFIRMAKRKPTIMSGWY</sequence>
<evidence type="ECO:0000313" key="3">
    <source>
        <dbReference type="EMBL" id="KAK3197342.1"/>
    </source>
</evidence>
<evidence type="ECO:0000313" key="4">
    <source>
        <dbReference type="Proteomes" id="UP001280581"/>
    </source>
</evidence>
<evidence type="ECO:0000259" key="1">
    <source>
        <dbReference type="Pfam" id="PF22974"/>
    </source>
</evidence>
<dbReference type="Proteomes" id="UP001280581">
    <property type="component" value="Unassembled WGS sequence"/>
</dbReference>
<organism evidence="3 4">
    <name type="scientific">Pseudopithomyces chartarum</name>
    <dbReference type="NCBI Taxonomy" id="1892770"/>
    <lineage>
        <taxon>Eukaryota</taxon>
        <taxon>Fungi</taxon>
        <taxon>Dikarya</taxon>
        <taxon>Ascomycota</taxon>
        <taxon>Pezizomycotina</taxon>
        <taxon>Dothideomycetes</taxon>
        <taxon>Pleosporomycetidae</taxon>
        <taxon>Pleosporales</taxon>
        <taxon>Massarineae</taxon>
        <taxon>Didymosphaeriaceae</taxon>
        <taxon>Pseudopithomyces</taxon>
    </lineage>
</organism>
<keyword evidence="4" id="KW-1185">Reference proteome</keyword>
<accession>A0AAN6LQD7</accession>
<comment type="caution">
    <text evidence="3">The sequence shown here is derived from an EMBL/GenBank/DDBJ whole genome shotgun (WGS) entry which is preliminary data.</text>
</comment>
<dbReference type="InterPro" id="IPR054293">
    <property type="entry name" value="DUF7029"/>
</dbReference>
<reference evidence="3 4" key="1">
    <citation type="submission" date="2021-02" db="EMBL/GenBank/DDBJ databases">
        <title>Genome assembly of Pseudopithomyces chartarum.</title>
        <authorList>
            <person name="Jauregui R."/>
            <person name="Singh J."/>
            <person name="Voisey C."/>
        </authorList>
    </citation>
    <scope>NUCLEOTIDE SEQUENCE [LARGE SCALE GENOMIC DNA]</scope>
    <source>
        <strain evidence="3 4">AGR01</strain>
    </source>
</reference>
<evidence type="ECO:0000259" key="2">
    <source>
        <dbReference type="Pfam" id="PF23865"/>
    </source>
</evidence>
<dbReference type="AlphaFoldDB" id="A0AAN6LQD7"/>
<gene>
    <name evidence="3" type="ORF">GRF29_1536g1406990</name>
</gene>
<feature type="domain" description="DUF7029" evidence="1">
    <location>
        <begin position="11"/>
        <end position="113"/>
    </location>
</feature>
<feature type="domain" description="DUF7223" evidence="2">
    <location>
        <begin position="144"/>
        <end position="408"/>
    </location>
</feature>
<name>A0AAN6LQD7_9PLEO</name>
<proteinExistence type="predicted"/>
<protein>
    <submittedName>
        <fullName evidence="3">Uncharacterized protein</fullName>
    </submittedName>
</protein>
<dbReference type="EMBL" id="WVTA01000021">
    <property type="protein sequence ID" value="KAK3197342.1"/>
    <property type="molecule type" value="Genomic_DNA"/>
</dbReference>
<dbReference type="InterPro" id="IPR055647">
    <property type="entry name" value="DUF7223"/>
</dbReference>